<feature type="domain" description="CoA-binding" evidence="8">
    <location>
        <begin position="80"/>
        <end position="178"/>
    </location>
</feature>
<dbReference type="Pfam" id="PF02629">
    <property type="entry name" value="CoA_binding"/>
    <property type="match status" value="1"/>
</dbReference>
<organism evidence="9 10">
    <name type="scientific">Ileibacterium valens</name>
    <dbReference type="NCBI Taxonomy" id="1862668"/>
    <lineage>
        <taxon>Bacteria</taxon>
        <taxon>Bacillati</taxon>
        <taxon>Bacillota</taxon>
        <taxon>Erysipelotrichia</taxon>
        <taxon>Erysipelotrichales</taxon>
        <taxon>Erysipelotrichaceae</taxon>
        <taxon>Ileibacterium</taxon>
    </lineage>
</organism>
<dbReference type="GeneID" id="82202343"/>
<dbReference type="Pfam" id="PF06971">
    <property type="entry name" value="Put_DNA-bind_N"/>
    <property type="match status" value="1"/>
</dbReference>
<comment type="similarity">
    <text evidence="7">Belongs to the transcriptional regulatory Rex family.</text>
</comment>
<sequence>MRNANSVPKATLQRYPVYLKALRKLQKNGVSKIMSKELSQFVDIEPTTIRRDFSFLGNLGKQGYGYEVDKLIDIFNAELGVDFDEKIILVGAGNLGRALLNYNKWDYVVGEIACAFDTDPEKVGSMFGVQVYHMDTLEEMMPAGCRIAILTVSENIQDTVDRLIKNGITGIVDFTHEHFKVPRGIVVKYVDVVSSIQELVFVTNSMNTTSSDEPHPQIATSDQA</sequence>
<keyword evidence="6 7" id="KW-0804">Transcription</keyword>
<evidence type="ECO:0000313" key="10">
    <source>
        <dbReference type="Proteomes" id="UP000186341"/>
    </source>
</evidence>
<dbReference type="Gene3D" id="1.10.10.10">
    <property type="entry name" value="Winged helix-like DNA-binding domain superfamily/Winged helix DNA-binding domain"/>
    <property type="match status" value="1"/>
</dbReference>
<dbReference type="SMART" id="SM00881">
    <property type="entry name" value="CoA_binding"/>
    <property type="match status" value="1"/>
</dbReference>
<keyword evidence="4 7" id="KW-0520">NAD</keyword>
<dbReference type="AlphaFoldDB" id="A0A1U7NHG1"/>
<dbReference type="HAMAP" id="MF_01131">
    <property type="entry name" value="Rex"/>
    <property type="match status" value="1"/>
</dbReference>
<dbReference type="GO" id="GO:0003700">
    <property type="term" value="F:DNA-binding transcription factor activity"/>
    <property type="evidence" value="ECO:0007669"/>
    <property type="project" value="UniProtKB-UniRule"/>
</dbReference>
<comment type="subunit">
    <text evidence="7">Homodimer.</text>
</comment>
<dbReference type="PANTHER" id="PTHR35786:SF1">
    <property type="entry name" value="REDOX-SENSING TRANSCRIPTIONAL REPRESSOR REX 1"/>
    <property type="match status" value="1"/>
</dbReference>
<evidence type="ECO:0000256" key="3">
    <source>
        <dbReference type="ARBA" id="ARBA00023015"/>
    </source>
</evidence>
<dbReference type="SUPFAM" id="SSF51735">
    <property type="entry name" value="NAD(P)-binding Rossmann-fold domains"/>
    <property type="match status" value="1"/>
</dbReference>
<evidence type="ECO:0000256" key="4">
    <source>
        <dbReference type="ARBA" id="ARBA00023027"/>
    </source>
</evidence>
<evidence type="ECO:0000259" key="8">
    <source>
        <dbReference type="SMART" id="SM00881"/>
    </source>
</evidence>
<name>A0A1U7NHG1_9FIRM</name>
<dbReference type="GO" id="GO:0005737">
    <property type="term" value="C:cytoplasm"/>
    <property type="evidence" value="ECO:0007669"/>
    <property type="project" value="UniProtKB-SubCell"/>
</dbReference>
<dbReference type="EMBL" id="MPJW01000090">
    <property type="protein sequence ID" value="OLU41169.1"/>
    <property type="molecule type" value="Genomic_DNA"/>
</dbReference>
<dbReference type="SUPFAM" id="SSF46785">
    <property type="entry name" value="Winged helix' DNA-binding domain"/>
    <property type="match status" value="1"/>
</dbReference>
<evidence type="ECO:0000256" key="2">
    <source>
        <dbReference type="ARBA" id="ARBA00022491"/>
    </source>
</evidence>
<comment type="subcellular location">
    <subcellularLocation>
        <location evidence="7">Cytoplasm</location>
    </subcellularLocation>
</comment>
<dbReference type="GO" id="GO:0003677">
    <property type="term" value="F:DNA binding"/>
    <property type="evidence" value="ECO:0007669"/>
    <property type="project" value="UniProtKB-UniRule"/>
</dbReference>
<proteinExistence type="inferred from homology"/>
<dbReference type="InterPro" id="IPR022876">
    <property type="entry name" value="Tscrpt_rep_Rex"/>
</dbReference>
<dbReference type="InterPro" id="IPR036390">
    <property type="entry name" value="WH_DNA-bd_sf"/>
</dbReference>
<keyword evidence="10" id="KW-1185">Reference proteome</keyword>
<feature type="DNA-binding region" description="H-T-H motif" evidence="7">
    <location>
        <begin position="17"/>
        <end position="56"/>
    </location>
</feature>
<dbReference type="InterPro" id="IPR036291">
    <property type="entry name" value="NAD(P)-bd_dom_sf"/>
</dbReference>
<dbReference type="InterPro" id="IPR036388">
    <property type="entry name" value="WH-like_DNA-bd_sf"/>
</dbReference>
<gene>
    <name evidence="7" type="primary">rex</name>
    <name evidence="9" type="ORF">BO222_03805</name>
</gene>
<keyword evidence="5 7" id="KW-0238">DNA-binding</keyword>
<feature type="binding site" evidence="7">
    <location>
        <begin position="91"/>
        <end position="96"/>
    </location>
    <ligand>
        <name>NAD(+)</name>
        <dbReference type="ChEBI" id="CHEBI:57540"/>
    </ligand>
</feature>
<dbReference type="NCBIfam" id="NF003989">
    <property type="entry name" value="PRK05472.1-3"/>
    <property type="match status" value="1"/>
</dbReference>
<dbReference type="GO" id="GO:0045892">
    <property type="term" value="P:negative regulation of DNA-templated transcription"/>
    <property type="evidence" value="ECO:0007669"/>
    <property type="project" value="InterPro"/>
</dbReference>
<dbReference type="NCBIfam" id="NF003995">
    <property type="entry name" value="PRK05472.2-4"/>
    <property type="match status" value="1"/>
</dbReference>
<evidence type="ECO:0000256" key="7">
    <source>
        <dbReference type="HAMAP-Rule" id="MF_01131"/>
    </source>
</evidence>
<dbReference type="RefSeq" id="WP_075818512.1">
    <property type="nucleotide sequence ID" value="NZ_CAJUTZ010000010.1"/>
</dbReference>
<dbReference type="InterPro" id="IPR003781">
    <property type="entry name" value="CoA-bd"/>
</dbReference>
<dbReference type="Proteomes" id="UP000186341">
    <property type="component" value="Unassembled WGS sequence"/>
</dbReference>
<reference evidence="9 10" key="1">
    <citation type="submission" date="2016-11" db="EMBL/GenBank/DDBJ databases">
        <title>Description of two novel members of the family Erysipelotrichaceae: Ileibacterium lipovorans gen. nov., sp. nov. and Dubosiella newyorkensis, gen. nov., sp. nov.</title>
        <authorList>
            <person name="Cox L.M."/>
            <person name="Sohn J."/>
            <person name="Tyrrell K.L."/>
            <person name="Citron D.M."/>
            <person name="Lawson P.A."/>
            <person name="Patel N.B."/>
            <person name="Iizumi T."/>
            <person name="Perez-Perez G.I."/>
            <person name="Goldstein E.J."/>
            <person name="Blaser M.J."/>
        </authorList>
    </citation>
    <scope>NUCLEOTIDE SEQUENCE [LARGE SCALE GENOMIC DNA]</scope>
    <source>
        <strain evidence="9 10">NYU-BL-A3</strain>
    </source>
</reference>
<evidence type="ECO:0000256" key="6">
    <source>
        <dbReference type="ARBA" id="ARBA00023163"/>
    </source>
</evidence>
<comment type="function">
    <text evidence="7">Modulates transcription in response to changes in cellular NADH/NAD(+) redox state.</text>
</comment>
<dbReference type="Gene3D" id="3.40.50.720">
    <property type="entry name" value="NAD(P)-binding Rossmann-like Domain"/>
    <property type="match status" value="1"/>
</dbReference>
<dbReference type="NCBIfam" id="NF003994">
    <property type="entry name" value="PRK05472.2-3"/>
    <property type="match status" value="1"/>
</dbReference>
<keyword evidence="2 7" id="KW-0678">Repressor</keyword>
<comment type="caution">
    <text evidence="9">The sequence shown here is derived from an EMBL/GenBank/DDBJ whole genome shotgun (WGS) entry which is preliminary data.</text>
</comment>
<keyword evidence="3 7" id="KW-0805">Transcription regulation</keyword>
<dbReference type="PANTHER" id="PTHR35786">
    <property type="entry name" value="REDOX-SENSING TRANSCRIPTIONAL REPRESSOR REX"/>
    <property type="match status" value="1"/>
</dbReference>
<keyword evidence="1 7" id="KW-0963">Cytoplasm</keyword>
<evidence type="ECO:0000256" key="1">
    <source>
        <dbReference type="ARBA" id="ARBA00022490"/>
    </source>
</evidence>
<accession>A0A1U7NHG1</accession>
<evidence type="ECO:0000313" key="9">
    <source>
        <dbReference type="EMBL" id="OLU41169.1"/>
    </source>
</evidence>
<dbReference type="InterPro" id="IPR009718">
    <property type="entry name" value="Rex_DNA-bd_C_dom"/>
</dbReference>
<dbReference type="NCBIfam" id="NF003996">
    <property type="entry name" value="PRK05472.2-5"/>
    <property type="match status" value="1"/>
</dbReference>
<evidence type="ECO:0000256" key="5">
    <source>
        <dbReference type="ARBA" id="ARBA00023125"/>
    </source>
</evidence>
<dbReference type="GO" id="GO:0051775">
    <property type="term" value="P:response to redox state"/>
    <property type="evidence" value="ECO:0007669"/>
    <property type="project" value="InterPro"/>
</dbReference>
<dbReference type="OrthoDB" id="9784760at2"/>
<protein>
    <recommendedName>
        <fullName evidence="7">Redox-sensing transcriptional repressor Rex</fullName>
    </recommendedName>
</protein>